<feature type="compositionally biased region" description="Basic and acidic residues" evidence="2">
    <location>
        <begin position="28"/>
        <end position="42"/>
    </location>
</feature>
<dbReference type="PANTHER" id="PTHR48083:SF28">
    <property type="entry name" value="ACYL-COA DEHYDROGENASE FAMILY PROTEIN (AFU_ORTHOLOGUE AFUA_6G10880)-RELATED"/>
    <property type="match status" value="1"/>
</dbReference>
<dbReference type="PANTHER" id="PTHR48083">
    <property type="entry name" value="MEDIUM-CHAIN SPECIFIC ACYL-COA DEHYDROGENASE, MITOCHONDRIAL-RELATED"/>
    <property type="match status" value="1"/>
</dbReference>
<gene>
    <name evidence="4" type="ORF">PgNI_10913</name>
</gene>
<dbReference type="InterPro" id="IPR050741">
    <property type="entry name" value="Acyl-CoA_dehydrogenase"/>
</dbReference>
<dbReference type="GeneID" id="41965792"/>
<dbReference type="AlphaFoldDB" id="A0A6P8AXZ8"/>
<evidence type="ECO:0000256" key="2">
    <source>
        <dbReference type="SAM" id="MobiDB-lite"/>
    </source>
</evidence>
<feature type="region of interest" description="Disordered" evidence="2">
    <location>
        <begin position="118"/>
        <end position="143"/>
    </location>
</feature>
<dbReference type="RefSeq" id="XP_030979742.1">
    <property type="nucleotide sequence ID" value="XM_031130887.1"/>
</dbReference>
<keyword evidence="1" id="KW-0560">Oxidoreductase</keyword>
<protein>
    <submittedName>
        <fullName evidence="4">Uncharacterized protein</fullName>
    </submittedName>
</protein>
<reference evidence="3 4" key="1">
    <citation type="journal article" date="2019" name="Mol. Biol. Evol.">
        <title>Blast fungal genomes show frequent chromosomal changes, gene gains and losses, and effector gene turnover.</title>
        <authorList>
            <person name="Gomez Luciano L.B."/>
            <person name="Jason Tsai I."/>
            <person name="Chuma I."/>
            <person name="Tosa Y."/>
            <person name="Chen Y.H."/>
            <person name="Li J.Y."/>
            <person name="Li M.Y."/>
            <person name="Jade Lu M.Y."/>
            <person name="Nakayashiki H."/>
            <person name="Li W.H."/>
        </authorList>
    </citation>
    <scope>NUCLEOTIDE SEQUENCE [LARGE SCALE GENOMIC DNA]</scope>
    <source>
        <strain evidence="3 4">NI907</strain>
    </source>
</reference>
<dbReference type="GO" id="GO:0005737">
    <property type="term" value="C:cytoplasm"/>
    <property type="evidence" value="ECO:0007669"/>
    <property type="project" value="TreeGrafter"/>
</dbReference>
<dbReference type="InterPro" id="IPR037069">
    <property type="entry name" value="AcylCoA_DH/ox_N_sf"/>
</dbReference>
<dbReference type="InterPro" id="IPR006089">
    <property type="entry name" value="Acyl-CoA_DH_CS"/>
</dbReference>
<dbReference type="SUPFAM" id="SSF56645">
    <property type="entry name" value="Acyl-CoA dehydrogenase NM domain-like"/>
    <property type="match status" value="1"/>
</dbReference>
<dbReference type="Proteomes" id="UP000515153">
    <property type="component" value="Chromosome VII"/>
</dbReference>
<dbReference type="GO" id="GO:0033539">
    <property type="term" value="P:fatty acid beta-oxidation using acyl-CoA dehydrogenase"/>
    <property type="evidence" value="ECO:0007669"/>
    <property type="project" value="TreeGrafter"/>
</dbReference>
<dbReference type="InterPro" id="IPR009100">
    <property type="entry name" value="AcylCoA_DH/oxidase_NM_dom_sf"/>
</dbReference>
<reference evidence="4" key="3">
    <citation type="submission" date="2025-08" db="UniProtKB">
        <authorList>
            <consortium name="RefSeq"/>
        </authorList>
    </citation>
    <scope>IDENTIFICATION</scope>
    <source>
        <strain evidence="4">NI907</strain>
    </source>
</reference>
<feature type="compositionally biased region" description="Low complexity" evidence="2">
    <location>
        <begin position="7"/>
        <end position="18"/>
    </location>
</feature>
<dbReference type="Gene3D" id="1.10.540.10">
    <property type="entry name" value="Acyl-CoA dehydrogenase/oxidase, N-terminal domain"/>
    <property type="match status" value="1"/>
</dbReference>
<dbReference type="GO" id="GO:0003995">
    <property type="term" value="F:acyl-CoA dehydrogenase activity"/>
    <property type="evidence" value="ECO:0007669"/>
    <property type="project" value="InterPro"/>
</dbReference>
<evidence type="ECO:0000313" key="4">
    <source>
        <dbReference type="RefSeq" id="XP_030979742.1"/>
    </source>
</evidence>
<evidence type="ECO:0000256" key="1">
    <source>
        <dbReference type="ARBA" id="ARBA00023002"/>
    </source>
</evidence>
<dbReference type="KEGG" id="pgri:PgNI_10913"/>
<dbReference type="GO" id="GO:0050660">
    <property type="term" value="F:flavin adenine dinucleotide binding"/>
    <property type="evidence" value="ECO:0007669"/>
    <property type="project" value="InterPro"/>
</dbReference>
<dbReference type="InterPro" id="IPR046373">
    <property type="entry name" value="Acyl-CoA_Oxase/DH_mid-dom_sf"/>
</dbReference>
<keyword evidence="3" id="KW-1185">Reference proteome</keyword>
<accession>A0A6P8AXZ8</accession>
<proteinExistence type="predicted"/>
<name>A0A6P8AXZ8_PYRGI</name>
<dbReference type="Gene3D" id="2.40.110.10">
    <property type="entry name" value="Butyryl-CoA Dehydrogenase, subunit A, domain 2"/>
    <property type="match status" value="1"/>
</dbReference>
<sequence>MASIAHTTTSRSESSRSTCAKWEASGEAPREVRERFSTDRGNQRTVAGIPYKRLDAFHDMILMGEMPRLPSDVAGAPTLDLPSIIHCGTDEQKHRWLPGLFSWQTSFCLAITEPTAGSDVGANRATPTNSSSRSDRWKKASRLPSRSEIPLLVVSLDSPGNSMRKTHNTGHNGSGSSWVEFGTCESPSATSLARRTAGSLSSYRNFNKERFILTVYCNRQALRYTHDHDVADAV</sequence>
<reference evidence="4" key="2">
    <citation type="submission" date="2019-10" db="EMBL/GenBank/DDBJ databases">
        <authorList>
            <consortium name="NCBI Genome Project"/>
        </authorList>
    </citation>
    <scope>NUCLEOTIDE SEQUENCE</scope>
    <source>
        <strain evidence="4">NI907</strain>
    </source>
</reference>
<dbReference type="PROSITE" id="PS00072">
    <property type="entry name" value="ACYL_COA_DH_1"/>
    <property type="match status" value="1"/>
</dbReference>
<organism evidence="3 4">
    <name type="scientific">Pyricularia grisea</name>
    <name type="common">Crabgrass-specific blast fungus</name>
    <name type="synonym">Magnaporthe grisea</name>
    <dbReference type="NCBI Taxonomy" id="148305"/>
    <lineage>
        <taxon>Eukaryota</taxon>
        <taxon>Fungi</taxon>
        <taxon>Dikarya</taxon>
        <taxon>Ascomycota</taxon>
        <taxon>Pezizomycotina</taxon>
        <taxon>Sordariomycetes</taxon>
        <taxon>Sordariomycetidae</taxon>
        <taxon>Magnaporthales</taxon>
        <taxon>Pyriculariaceae</taxon>
        <taxon>Pyricularia</taxon>
    </lineage>
</organism>
<evidence type="ECO:0000313" key="3">
    <source>
        <dbReference type="Proteomes" id="UP000515153"/>
    </source>
</evidence>
<feature type="region of interest" description="Disordered" evidence="2">
    <location>
        <begin position="1"/>
        <end position="42"/>
    </location>
</feature>